<dbReference type="AlphaFoldDB" id="A0AAW2HGP5"/>
<dbReference type="PANTHER" id="PTHR23113">
    <property type="entry name" value="GUANINE NUCLEOTIDE EXCHANGE FACTOR"/>
    <property type="match status" value="1"/>
</dbReference>
<evidence type="ECO:0000256" key="1">
    <source>
        <dbReference type="ARBA" id="ARBA00022658"/>
    </source>
</evidence>
<dbReference type="PANTHER" id="PTHR23113:SF368">
    <property type="entry name" value="CELL DIVISION CONTROL PROTEIN 25"/>
    <property type="match status" value="1"/>
</dbReference>
<comment type="caution">
    <text evidence="5">The sequence shown here is derived from an EMBL/GenBank/DDBJ whole genome shotgun (WGS) entry which is preliminary data.</text>
</comment>
<dbReference type="GO" id="GO:0007265">
    <property type="term" value="P:Ras protein signal transduction"/>
    <property type="evidence" value="ECO:0007669"/>
    <property type="project" value="TreeGrafter"/>
</dbReference>
<dbReference type="Gene3D" id="1.10.840.10">
    <property type="entry name" value="Ras guanine-nucleotide exchange factors catalytic domain"/>
    <property type="match status" value="1"/>
</dbReference>
<dbReference type="InterPro" id="IPR036964">
    <property type="entry name" value="RASGEF_cat_dom_sf"/>
</dbReference>
<gene>
    <name evidence="5" type="ORF">PYX00_010652</name>
</gene>
<dbReference type="GO" id="GO:0005085">
    <property type="term" value="F:guanyl-nucleotide exchange factor activity"/>
    <property type="evidence" value="ECO:0007669"/>
    <property type="project" value="UniProtKB-KW"/>
</dbReference>
<dbReference type="InterPro" id="IPR008937">
    <property type="entry name" value="Ras-like_GEF"/>
</dbReference>
<dbReference type="EMBL" id="JARGDH010000005">
    <property type="protein sequence ID" value="KAL0268843.1"/>
    <property type="molecule type" value="Genomic_DNA"/>
</dbReference>
<sequence>MSLNRIQKLLFSEYSDFEDMVLVESPFAETTREGRGIRQVQIGLTPTKLVLATDIIKNVSDYPIAFFPGCVDAEIECLELISIFPIELVTLSVFRRRRRKVLKAKFHDGNPNHSCKIVYFELGGSDKRKMFWNLWCERVRFLSPEERGSSSVTETSVASSTSAGSVRVARTRMSDDKIWQYYAGVDHISPPPVKKGSLRWTDKDLFFGDKMETISYKVDPASFTSLIQNDTDEVRTLYRRQRFQASRSSLSSVQSKEYGHSRSKRAEIINRFGEGVDEGCRTSLYLSTVSTDKPCLSVQSADSVLAKPKRKHSPLRFKKMCEEALRIWEMSVGESKNEQPKRHCLMTMSDLHYCFGIYFLGRGDTYSAQIKKTTSVIYLKDENVTEIEFDKPSSKFHLCNSPSHEAVRRWSDQHVVEQQPLHFWTTDCWYRQCSIKRIYKRTVNHINKVKSYNKTSSQSTVSSKKSKFSYFGKRLLKNSRTNNDCPNDSVSEYKNRLKMENLVSVWDIESSTLACQLTMIDTQLFLMIPPGELKLLLVQKNGKSSINLMTWMVFSHRITCLVATEIVMIEEIKSRARLISKFIGAAEKCHFLQNFQSCRSILNGLQCPAVYRLKKTWSQVKQFHTKSYQAFEKLSRVYQDPRLPVYQKAFHKSRLKPPYLPSAMHILSTLLGRNIERPVRPASSVSSLSQASESEASKTGATAENGCKVSQKSSIPKTLKQILSALKINPGMKCPAKTETDSARSQYTLHPLDIQLENIVLNHLNDQPETGNGLESAESILRSGQRAARKYNLGDNDPARDFLLKTPYKESRVSYFESFRIEPD</sequence>
<protein>
    <recommendedName>
        <fullName evidence="4">Ras-GEF domain-containing protein</fullName>
    </recommendedName>
</protein>
<feature type="domain" description="Ras-GEF" evidence="4">
    <location>
        <begin position="509"/>
        <end position="746"/>
    </location>
</feature>
<evidence type="ECO:0000313" key="5">
    <source>
        <dbReference type="EMBL" id="KAL0268843.1"/>
    </source>
</evidence>
<accession>A0AAW2HGP5</accession>
<dbReference type="InterPro" id="IPR001895">
    <property type="entry name" value="RASGEF_cat_dom"/>
</dbReference>
<feature type="compositionally biased region" description="Low complexity" evidence="3">
    <location>
        <begin position="682"/>
        <end position="694"/>
    </location>
</feature>
<dbReference type="SMART" id="SM00147">
    <property type="entry name" value="RasGEF"/>
    <property type="match status" value="1"/>
</dbReference>
<reference evidence="5" key="1">
    <citation type="journal article" date="2024" name="Gigascience">
        <title>Chromosome-level genome of the poultry shaft louse Menopon gallinae provides insight into the host-switching and adaptive evolution of parasitic lice.</title>
        <authorList>
            <person name="Xu Y."/>
            <person name="Ma L."/>
            <person name="Liu S."/>
            <person name="Liang Y."/>
            <person name="Liu Q."/>
            <person name="He Z."/>
            <person name="Tian L."/>
            <person name="Duan Y."/>
            <person name="Cai W."/>
            <person name="Li H."/>
            <person name="Song F."/>
        </authorList>
    </citation>
    <scope>NUCLEOTIDE SEQUENCE</scope>
    <source>
        <strain evidence="5">Cailab_2023a</strain>
    </source>
</reference>
<feature type="region of interest" description="Disordered" evidence="3">
    <location>
        <begin position="682"/>
        <end position="709"/>
    </location>
</feature>
<organism evidence="5">
    <name type="scientific">Menopon gallinae</name>
    <name type="common">poultry shaft louse</name>
    <dbReference type="NCBI Taxonomy" id="328185"/>
    <lineage>
        <taxon>Eukaryota</taxon>
        <taxon>Metazoa</taxon>
        <taxon>Ecdysozoa</taxon>
        <taxon>Arthropoda</taxon>
        <taxon>Hexapoda</taxon>
        <taxon>Insecta</taxon>
        <taxon>Pterygota</taxon>
        <taxon>Neoptera</taxon>
        <taxon>Paraneoptera</taxon>
        <taxon>Psocodea</taxon>
        <taxon>Troctomorpha</taxon>
        <taxon>Phthiraptera</taxon>
        <taxon>Amblycera</taxon>
        <taxon>Menoponidae</taxon>
        <taxon>Menopon</taxon>
    </lineage>
</organism>
<keyword evidence="1 2" id="KW-0344">Guanine-nucleotide releasing factor</keyword>
<dbReference type="PROSITE" id="PS50009">
    <property type="entry name" value="RASGEF_CAT"/>
    <property type="match status" value="1"/>
</dbReference>
<evidence type="ECO:0000256" key="2">
    <source>
        <dbReference type="PROSITE-ProRule" id="PRU00168"/>
    </source>
</evidence>
<dbReference type="Pfam" id="PF00617">
    <property type="entry name" value="RasGEF"/>
    <property type="match status" value="1"/>
</dbReference>
<dbReference type="InterPro" id="IPR023578">
    <property type="entry name" value="Ras_GEF_dom_sf"/>
</dbReference>
<evidence type="ECO:0000259" key="4">
    <source>
        <dbReference type="PROSITE" id="PS50009"/>
    </source>
</evidence>
<evidence type="ECO:0000256" key="3">
    <source>
        <dbReference type="SAM" id="MobiDB-lite"/>
    </source>
</evidence>
<name>A0AAW2HGP5_9NEOP</name>
<proteinExistence type="predicted"/>
<dbReference type="GO" id="GO:0005886">
    <property type="term" value="C:plasma membrane"/>
    <property type="evidence" value="ECO:0007669"/>
    <property type="project" value="TreeGrafter"/>
</dbReference>
<dbReference type="SUPFAM" id="SSF48366">
    <property type="entry name" value="Ras GEF"/>
    <property type="match status" value="1"/>
</dbReference>